<accession>A0A4T3F2L6</accession>
<proteinExistence type="predicted"/>
<gene>
    <name evidence="1" type="ORF">E5222_13985</name>
</gene>
<protein>
    <submittedName>
        <fullName evidence="1">Uncharacterized protein</fullName>
    </submittedName>
</protein>
<evidence type="ECO:0000313" key="2">
    <source>
        <dbReference type="Proteomes" id="UP000309389"/>
    </source>
</evidence>
<dbReference type="RefSeq" id="WP_136694423.1">
    <property type="nucleotide sequence ID" value="NZ_SSHH01000004.1"/>
</dbReference>
<dbReference type="Proteomes" id="UP000309389">
    <property type="component" value="Unassembled WGS sequence"/>
</dbReference>
<comment type="caution">
    <text evidence="1">The sequence shown here is derived from an EMBL/GenBank/DDBJ whole genome shotgun (WGS) entry which is preliminary data.</text>
</comment>
<sequence length="77" mass="8849">MFRPFRHAPPEKATFNARISDPQVASRLQAHGLPVRRASYAEGTPQCVLIEWRRAPTDHERNFAERMVPERSLSHAV</sequence>
<keyword evidence="2" id="KW-1185">Reference proteome</keyword>
<evidence type="ECO:0000313" key="1">
    <source>
        <dbReference type="EMBL" id="TIX48850.1"/>
    </source>
</evidence>
<reference evidence="1 2" key="1">
    <citation type="submission" date="2019-04" db="EMBL/GenBank/DDBJ databases">
        <title>Altererythrobacter aquimixticola sp. nov., isolated from sediment of junction between the ocean and a freshwater spring.</title>
        <authorList>
            <person name="Yoon J.-H."/>
        </authorList>
    </citation>
    <scope>NUCLEOTIDE SEQUENCE [LARGE SCALE GENOMIC DNA]</scope>
    <source>
        <strain evidence="1 2">SSKS-13</strain>
    </source>
</reference>
<organism evidence="1 2">
    <name type="scientific">Alteraurantiacibacter aquimixticola</name>
    <dbReference type="NCBI Taxonomy" id="2489173"/>
    <lineage>
        <taxon>Bacteria</taxon>
        <taxon>Pseudomonadati</taxon>
        <taxon>Pseudomonadota</taxon>
        <taxon>Alphaproteobacteria</taxon>
        <taxon>Sphingomonadales</taxon>
        <taxon>Erythrobacteraceae</taxon>
        <taxon>Alteraurantiacibacter</taxon>
    </lineage>
</organism>
<dbReference type="EMBL" id="SSHH01000004">
    <property type="protein sequence ID" value="TIX48850.1"/>
    <property type="molecule type" value="Genomic_DNA"/>
</dbReference>
<name>A0A4T3F2L6_9SPHN</name>
<dbReference type="AlphaFoldDB" id="A0A4T3F2L6"/>